<evidence type="ECO:0000313" key="1">
    <source>
        <dbReference type="EMBL" id="KAH3739249.1"/>
    </source>
</evidence>
<proteinExistence type="predicted"/>
<gene>
    <name evidence="1" type="ORF">DPMN_045899</name>
</gene>
<name>A0A9D4D751_DREPO</name>
<sequence length="76" mass="8013">MMYLMCLFKVLPHSDIPLDQDLDLPLSPATPLSPGTSSLTGSGRVGIQESKTSGVCVLGLYDAKMNCGGVMICMCC</sequence>
<reference evidence="1" key="1">
    <citation type="journal article" date="2019" name="bioRxiv">
        <title>The Genome of the Zebra Mussel, Dreissena polymorpha: A Resource for Invasive Species Research.</title>
        <authorList>
            <person name="McCartney M.A."/>
            <person name="Auch B."/>
            <person name="Kono T."/>
            <person name="Mallez S."/>
            <person name="Zhang Y."/>
            <person name="Obille A."/>
            <person name="Becker A."/>
            <person name="Abrahante J.E."/>
            <person name="Garbe J."/>
            <person name="Badalamenti J.P."/>
            <person name="Herman A."/>
            <person name="Mangelson H."/>
            <person name="Liachko I."/>
            <person name="Sullivan S."/>
            <person name="Sone E.D."/>
            <person name="Koren S."/>
            <person name="Silverstein K.A.T."/>
            <person name="Beckman K.B."/>
            <person name="Gohl D.M."/>
        </authorList>
    </citation>
    <scope>NUCLEOTIDE SEQUENCE</scope>
    <source>
        <strain evidence="1">Duluth1</strain>
        <tissue evidence="1">Whole animal</tissue>
    </source>
</reference>
<dbReference type="EMBL" id="JAIWYP010000011">
    <property type="protein sequence ID" value="KAH3739249.1"/>
    <property type="molecule type" value="Genomic_DNA"/>
</dbReference>
<comment type="caution">
    <text evidence="1">The sequence shown here is derived from an EMBL/GenBank/DDBJ whole genome shotgun (WGS) entry which is preliminary data.</text>
</comment>
<protein>
    <submittedName>
        <fullName evidence="1">Uncharacterized protein</fullName>
    </submittedName>
</protein>
<keyword evidence="2" id="KW-1185">Reference proteome</keyword>
<organism evidence="1 2">
    <name type="scientific">Dreissena polymorpha</name>
    <name type="common">Zebra mussel</name>
    <name type="synonym">Mytilus polymorpha</name>
    <dbReference type="NCBI Taxonomy" id="45954"/>
    <lineage>
        <taxon>Eukaryota</taxon>
        <taxon>Metazoa</taxon>
        <taxon>Spiralia</taxon>
        <taxon>Lophotrochozoa</taxon>
        <taxon>Mollusca</taxon>
        <taxon>Bivalvia</taxon>
        <taxon>Autobranchia</taxon>
        <taxon>Heteroconchia</taxon>
        <taxon>Euheterodonta</taxon>
        <taxon>Imparidentia</taxon>
        <taxon>Neoheterodontei</taxon>
        <taxon>Myida</taxon>
        <taxon>Dreissenoidea</taxon>
        <taxon>Dreissenidae</taxon>
        <taxon>Dreissena</taxon>
    </lineage>
</organism>
<accession>A0A9D4D751</accession>
<dbReference type="Proteomes" id="UP000828390">
    <property type="component" value="Unassembled WGS sequence"/>
</dbReference>
<evidence type="ECO:0000313" key="2">
    <source>
        <dbReference type="Proteomes" id="UP000828390"/>
    </source>
</evidence>
<dbReference type="AlphaFoldDB" id="A0A9D4D751"/>
<reference evidence="1" key="2">
    <citation type="submission" date="2020-11" db="EMBL/GenBank/DDBJ databases">
        <authorList>
            <person name="McCartney M.A."/>
            <person name="Auch B."/>
            <person name="Kono T."/>
            <person name="Mallez S."/>
            <person name="Becker A."/>
            <person name="Gohl D.M."/>
            <person name="Silverstein K.A.T."/>
            <person name="Koren S."/>
            <person name="Bechman K.B."/>
            <person name="Herman A."/>
            <person name="Abrahante J.E."/>
            <person name="Garbe J."/>
        </authorList>
    </citation>
    <scope>NUCLEOTIDE SEQUENCE</scope>
    <source>
        <strain evidence="1">Duluth1</strain>
        <tissue evidence="1">Whole animal</tissue>
    </source>
</reference>